<dbReference type="InterPro" id="IPR011991">
    <property type="entry name" value="ArsR-like_HTH"/>
</dbReference>
<evidence type="ECO:0000313" key="2">
    <source>
        <dbReference type="EMBL" id="APR55126.1"/>
    </source>
</evidence>
<proteinExistence type="predicted"/>
<dbReference type="CDD" id="cd04301">
    <property type="entry name" value="NAT_SF"/>
    <property type="match status" value="1"/>
</dbReference>
<dbReference type="EMBL" id="CP018820">
    <property type="protein sequence ID" value="APR55126.1"/>
    <property type="molecule type" value="Genomic_DNA"/>
</dbReference>
<organism evidence="2 4">
    <name type="scientific">Sphingomonas koreensis</name>
    <dbReference type="NCBI Taxonomy" id="93064"/>
    <lineage>
        <taxon>Bacteria</taxon>
        <taxon>Pseudomonadati</taxon>
        <taxon>Pseudomonadota</taxon>
        <taxon>Alphaproteobacteria</taxon>
        <taxon>Sphingomonadales</taxon>
        <taxon>Sphingomonadaceae</taxon>
        <taxon>Sphingomonas</taxon>
    </lineage>
</organism>
<gene>
    <name evidence="2" type="ORF">BRX40_16610</name>
    <name evidence="3" type="ORF">CA257_04400</name>
</gene>
<dbReference type="SUPFAM" id="SSF46785">
    <property type="entry name" value="Winged helix' DNA-binding domain"/>
    <property type="match status" value="1"/>
</dbReference>
<dbReference type="InterPro" id="IPR039422">
    <property type="entry name" value="MarR/SlyA-like"/>
</dbReference>
<sequence>MGAAFLGSRLKRLGERMQAGAARITADAGLPVQPSHMQFLAALDSQALTIGQLVQAVGISQPGVTRSVGQLVELGIVQSEQGEDQRQRTISLTAAGSAVLARAKLHVWPQVEAAVHALFGGRADAFVDRIAELEAALEANPLDVLASRASPEVLTVREYSDDLARHFHDINAEWINAMFRLEPVDREVLENPRAKIVDGGGVILFVEAKGLGIVGTCALLKTGPASYELTKMGVRESARGLKAGEFLLAAAIERAGSLGADPLYLLTNAKCAAAIHLYEKLGFRHDAGIMATYGARYARCDVAMRYVRTAA</sequence>
<dbReference type="GO" id="GO:0016747">
    <property type="term" value="F:acyltransferase activity, transferring groups other than amino-acyl groups"/>
    <property type="evidence" value="ECO:0007669"/>
    <property type="project" value="InterPro"/>
</dbReference>
<reference evidence="2" key="1">
    <citation type="submission" date="2016-12" db="EMBL/GenBank/DDBJ databases">
        <title>Whole genome sequencing of Sphingomonas koreensis.</title>
        <authorList>
            <person name="Conlan S."/>
            <person name="Thomas P.J."/>
            <person name="Mullikin J."/>
            <person name="Palmore T.N."/>
            <person name="Frank K.M."/>
            <person name="Segre J.A."/>
        </authorList>
    </citation>
    <scope>NUCLEOTIDE SEQUENCE</scope>
    <source>
        <strain evidence="2">ABOJV</strain>
    </source>
</reference>
<dbReference type="GO" id="GO:0003700">
    <property type="term" value="F:DNA-binding transcription factor activity"/>
    <property type="evidence" value="ECO:0007669"/>
    <property type="project" value="InterPro"/>
</dbReference>
<feature type="domain" description="N-acetyltransferase" evidence="1">
    <location>
        <begin position="154"/>
        <end position="303"/>
    </location>
</feature>
<keyword evidence="4" id="KW-1185">Reference proteome</keyword>
<dbReference type="PANTHER" id="PTHR33164">
    <property type="entry name" value="TRANSCRIPTIONAL REGULATOR, MARR FAMILY"/>
    <property type="match status" value="1"/>
</dbReference>
<dbReference type="KEGG" id="skr:BRX40_16610"/>
<name>A0A1L6JGN9_9SPHN</name>
<dbReference type="Proteomes" id="UP000286681">
    <property type="component" value="Unassembled WGS sequence"/>
</dbReference>
<reference evidence="4" key="2">
    <citation type="submission" date="2016-12" db="EMBL/GenBank/DDBJ databases">
        <title>Whole genome sequencing of Sphingomonas sp. ABOJV.</title>
        <authorList>
            <person name="Conlan S."/>
            <person name="Thomas P.J."/>
            <person name="Mullikin J."/>
            <person name="Palmore T.N."/>
            <person name="Frank K.M."/>
            <person name="Segre J.A."/>
        </authorList>
    </citation>
    <scope>NUCLEOTIDE SEQUENCE [LARGE SCALE GENOMIC DNA]</scope>
    <source>
        <strain evidence="4">ABOJV</strain>
    </source>
</reference>
<dbReference type="InterPro" id="IPR000182">
    <property type="entry name" value="GNAT_dom"/>
</dbReference>
<evidence type="ECO:0000259" key="1">
    <source>
        <dbReference type="PROSITE" id="PS51186"/>
    </source>
</evidence>
<dbReference type="AlphaFoldDB" id="A0A1L6JGN9"/>
<dbReference type="InterPro" id="IPR036390">
    <property type="entry name" value="WH_DNA-bd_sf"/>
</dbReference>
<evidence type="ECO:0000313" key="4">
    <source>
        <dbReference type="Proteomes" id="UP000185161"/>
    </source>
</evidence>
<dbReference type="Pfam" id="PF12802">
    <property type="entry name" value="MarR_2"/>
    <property type="match status" value="1"/>
</dbReference>
<evidence type="ECO:0000313" key="5">
    <source>
        <dbReference type="Proteomes" id="UP000286681"/>
    </source>
</evidence>
<dbReference type="CDD" id="cd00090">
    <property type="entry name" value="HTH_ARSR"/>
    <property type="match status" value="1"/>
</dbReference>
<dbReference type="InterPro" id="IPR000835">
    <property type="entry name" value="HTH_MarR-typ"/>
</dbReference>
<dbReference type="Proteomes" id="UP000185161">
    <property type="component" value="Chromosome"/>
</dbReference>
<dbReference type="InterPro" id="IPR016181">
    <property type="entry name" value="Acyl_CoA_acyltransferase"/>
</dbReference>
<dbReference type="Gene3D" id="1.10.10.10">
    <property type="entry name" value="Winged helix-like DNA-binding domain superfamily/Winged helix DNA-binding domain"/>
    <property type="match status" value="1"/>
</dbReference>
<dbReference type="GO" id="GO:0006950">
    <property type="term" value="P:response to stress"/>
    <property type="evidence" value="ECO:0007669"/>
    <property type="project" value="TreeGrafter"/>
</dbReference>
<dbReference type="Gene3D" id="3.40.630.30">
    <property type="match status" value="1"/>
</dbReference>
<dbReference type="OrthoDB" id="1431064at2"/>
<dbReference type="Pfam" id="PF00583">
    <property type="entry name" value="Acetyltransf_1"/>
    <property type="match status" value="1"/>
</dbReference>
<protein>
    <submittedName>
        <fullName evidence="3">GNAT family N-acetyltransferase</fullName>
    </submittedName>
    <submittedName>
        <fullName evidence="2">MarR family transcriptional regulator</fullName>
    </submittedName>
</protein>
<accession>A0A1L6JGN9</accession>
<dbReference type="SUPFAM" id="SSF55729">
    <property type="entry name" value="Acyl-CoA N-acyltransferases (Nat)"/>
    <property type="match status" value="1"/>
</dbReference>
<dbReference type="SMART" id="SM00347">
    <property type="entry name" value="HTH_MARR"/>
    <property type="match status" value="1"/>
</dbReference>
<dbReference type="STRING" id="93064.BRX40_16610"/>
<reference evidence="3 5" key="3">
    <citation type="submission" date="2018-07" db="EMBL/GenBank/DDBJ databases">
        <title>Genomic and Epidemiologic Investigation of an Indolent Hospital Outbreak.</title>
        <authorList>
            <person name="Johnson R.C."/>
            <person name="Deming C."/>
            <person name="Conlan S."/>
            <person name="Zellmer C.J."/>
            <person name="Michelin A.V."/>
            <person name="Lee-Lin S."/>
            <person name="Thomas P.J."/>
            <person name="Park M."/>
            <person name="Weingarten R.A."/>
            <person name="Less J."/>
            <person name="Dekker J.P."/>
            <person name="Frank K.M."/>
            <person name="Musser K.A."/>
            <person name="Mcquiston J.R."/>
            <person name="Henderson D.K."/>
            <person name="Lau A.F."/>
            <person name="Palmore T.N."/>
            <person name="Segre J.A."/>
        </authorList>
    </citation>
    <scope>NUCLEOTIDE SEQUENCE [LARGE SCALE GENOMIC DNA]</scope>
    <source>
        <strain evidence="3 5">SK-NIH.Env10_0317</strain>
    </source>
</reference>
<dbReference type="PROSITE" id="PS51186">
    <property type="entry name" value="GNAT"/>
    <property type="match status" value="1"/>
</dbReference>
<dbReference type="InterPro" id="IPR036388">
    <property type="entry name" value="WH-like_DNA-bd_sf"/>
</dbReference>
<dbReference type="EMBL" id="QQWO01000003">
    <property type="protein sequence ID" value="RSV06167.1"/>
    <property type="molecule type" value="Genomic_DNA"/>
</dbReference>
<evidence type="ECO:0000313" key="3">
    <source>
        <dbReference type="EMBL" id="RSV06167.1"/>
    </source>
</evidence>
<dbReference type="PANTHER" id="PTHR33164:SF43">
    <property type="entry name" value="HTH-TYPE TRANSCRIPTIONAL REPRESSOR YETL"/>
    <property type="match status" value="1"/>
</dbReference>